<feature type="binding site" evidence="7">
    <location>
        <position position="61"/>
    </location>
    <ligand>
        <name>Zn(2+)</name>
        <dbReference type="ChEBI" id="CHEBI:29105"/>
        <label>1</label>
    </ligand>
</feature>
<dbReference type="RefSeq" id="WP_090073980.1">
    <property type="nucleotide sequence ID" value="NZ_FOVR01000009.1"/>
</dbReference>
<evidence type="ECO:0000313" key="10">
    <source>
        <dbReference type="Proteomes" id="UP000199236"/>
    </source>
</evidence>
<dbReference type="EMBL" id="FOVR01000009">
    <property type="protein sequence ID" value="SFO61825.1"/>
    <property type="molecule type" value="Genomic_DNA"/>
</dbReference>
<dbReference type="STRING" id="655353.SAMN04488056_10989"/>
<dbReference type="SUPFAM" id="SSF56281">
    <property type="entry name" value="Metallo-hydrolase/oxidoreductase"/>
    <property type="match status" value="1"/>
</dbReference>
<dbReference type="InterPro" id="IPR032282">
    <property type="entry name" value="HAGH_C"/>
</dbReference>
<dbReference type="GO" id="GO:0019243">
    <property type="term" value="P:methylglyoxal catabolic process to D-lactate via S-lactoyl-glutathione"/>
    <property type="evidence" value="ECO:0007669"/>
    <property type="project" value="UniProtKB-UniRule"/>
</dbReference>
<protein>
    <recommendedName>
        <fullName evidence="7">Hydroxyacylglutathione hydrolase</fullName>
        <ecNumber evidence="7">3.1.2.6</ecNumber>
    </recommendedName>
    <alternativeName>
        <fullName evidence="7">Glyoxalase II</fullName>
        <shortName evidence="7">Glx II</shortName>
    </alternativeName>
</protein>
<name>A0A1I5IMI5_9HYPH</name>
<keyword evidence="10" id="KW-1185">Reference proteome</keyword>
<organism evidence="9 10">
    <name type="scientific">Cohaesibacter marisflavi</name>
    <dbReference type="NCBI Taxonomy" id="655353"/>
    <lineage>
        <taxon>Bacteria</taxon>
        <taxon>Pseudomonadati</taxon>
        <taxon>Pseudomonadota</taxon>
        <taxon>Alphaproteobacteria</taxon>
        <taxon>Hyphomicrobiales</taxon>
        <taxon>Cohaesibacteraceae</taxon>
    </lineage>
</organism>
<dbReference type="AlphaFoldDB" id="A0A1I5IMI5"/>
<dbReference type="EC" id="3.1.2.6" evidence="7"/>
<evidence type="ECO:0000256" key="1">
    <source>
        <dbReference type="ARBA" id="ARBA00001623"/>
    </source>
</evidence>
<feature type="binding site" evidence="7">
    <location>
        <position position="117"/>
    </location>
    <ligand>
        <name>Zn(2+)</name>
        <dbReference type="ChEBI" id="CHEBI:29105"/>
        <label>1</label>
    </ligand>
</feature>
<dbReference type="UniPathway" id="UPA00619">
    <property type="reaction ID" value="UER00676"/>
</dbReference>
<feature type="binding site" evidence="7">
    <location>
        <position position="136"/>
    </location>
    <ligand>
        <name>Zn(2+)</name>
        <dbReference type="ChEBI" id="CHEBI:29105"/>
        <label>2</label>
    </ligand>
</feature>
<feature type="binding site" evidence="7">
    <location>
        <position position="174"/>
    </location>
    <ligand>
        <name>Zn(2+)</name>
        <dbReference type="ChEBI" id="CHEBI:29105"/>
        <label>2</label>
    </ligand>
</feature>
<dbReference type="InterPro" id="IPR001279">
    <property type="entry name" value="Metallo-B-lactamas"/>
</dbReference>
<comment type="catalytic activity">
    <reaction evidence="1 7">
        <text>an S-(2-hydroxyacyl)glutathione + H2O = a 2-hydroxy carboxylate + glutathione + H(+)</text>
        <dbReference type="Rhea" id="RHEA:21864"/>
        <dbReference type="ChEBI" id="CHEBI:15377"/>
        <dbReference type="ChEBI" id="CHEBI:15378"/>
        <dbReference type="ChEBI" id="CHEBI:57925"/>
        <dbReference type="ChEBI" id="CHEBI:58896"/>
        <dbReference type="ChEBI" id="CHEBI:71261"/>
        <dbReference type="EC" id="3.1.2.6"/>
    </reaction>
</comment>
<dbReference type="OrthoDB" id="9802248at2"/>
<feature type="binding site" evidence="7">
    <location>
        <position position="64"/>
    </location>
    <ligand>
        <name>Zn(2+)</name>
        <dbReference type="ChEBI" id="CHEBI:29105"/>
        <label>2</label>
    </ligand>
</feature>
<dbReference type="InterPro" id="IPR017782">
    <property type="entry name" value="Hydroxyacylglutathione_Hdrlase"/>
</dbReference>
<keyword evidence="6 7" id="KW-0862">Zinc</keyword>
<dbReference type="Proteomes" id="UP000199236">
    <property type="component" value="Unassembled WGS sequence"/>
</dbReference>
<dbReference type="GO" id="GO:0046872">
    <property type="term" value="F:metal ion binding"/>
    <property type="evidence" value="ECO:0007669"/>
    <property type="project" value="UniProtKB-KW"/>
</dbReference>
<proteinExistence type="inferred from homology"/>
<dbReference type="Pfam" id="PF16123">
    <property type="entry name" value="HAGH_C"/>
    <property type="match status" value="1"/>
</dbReference>
<dbReference type="PANTHER" id="PTHR43705">
    <property type="entry name" value="HYDROXYACYLGLUTATHIONE HYDROLASE"/>
    <property type="match status" value="1"/>
</dbReference>
<dbReference type="SMART" id="SM00849">
    <property type="entry name" value="Lactamase_B"/>
    <property type="match status" value="1"/>
</dbReference>
<feature type="binding site" evidence="7">
    <location>
        <position position="136"/>
    </location>
    <ligand>
        <name>Zn(2+)</name>
        <dbReference type="ChEBI" id="CHEBI:29105"/>
        <label>1</label>
    </ligand>
</feature>
<comment type="subunit">
    <text evidence="7">Monomer.</text>
</comment>
<dbReference type="CDD" id="cd07723">
    <property type="entry name" value="hydroxyacylglutathione_hydrolase_MBL-fold"/>
    <property type="match status" value="1"/>
</dbReference>
<accession>A0A1I5IMI5</accession>
<feature type="binding site" evidence="7">
    <location>
        <position position="59"/>
    </location>
    <ligand>
        <name>Zn(2+)</name>
        <dbReference type="ChEBI" id="CHEBI:29105"/>
        <label>1</label>
    </ligand>
</feature>
<keyword evidence="5 7" id="KW-0378">Hydrolase</keyword>
<dbReference type="GO" id="GO:0004416">
    <property type="term" value="F:hydroxyacylglutathione hydrolase activity"/>
    <property type="evidence" value="ECO:0007669"/>
    <property type="project" value="UniProtKB-UniRule"/>
</dbReference>
<comment type="pathway">
    <text evidence="2 7">Secondary metabolite metabolism; methylglyoxal degradation; (R)-lactate from methylglyoxal: step 2/2.</text>
</comment>
<comment type="function">
    <text evidence="7">Thiolesterase that catalyzes the hydrolysis of S-D-lactoyl-glutathione to form glutathione and D-lactic acid.</text>
</comment>
<evidence type="ECO:0000256" key="5">
    <source>
        <dbReference type="ARBA" id="ARBA00022801"/>
    </source>
</evidence>
<feature type="binding site" evidence="7">
    <location>
        <position position="63"/>
    </location>
    <ligand>
        <name>Zn(2+)</name>
        <dbReference type="ChEBI" id="CHEBI:29105"/>
        <label>2</label>
    </ligand>
</feature>
<comment type="similarity">
    <text evidence="3 7">Belongs to the metallo-beta-lactamase superfamily. Glyoxalase II family.</text>
</comment>
<evidence type="ECO:0000256" key="3">
    <source>
        <dbReference type="ARBA" id="ARBA00006759"/>
    </source>
</evidence>
<keyword evidence="4 7" id="KW-0479">Metal-binding</keyword>
<dbReference type="NCBIfam" id="TIGR03413">
    <property type="entry name" value="GSH_gloB"/>
    <property type="match status" value="1"/>
</dbReference>
<sequence>MTNQPLETKLIPCRSDNYAVLVHDKEANLTFLVDVPEAPAIRQALKETDWSLTHILITHHHYDHVEGLAAIKGETGATVYGPADSASKIGNIDEPLSDGDSFKFGDQKVYVLGTPGHTLDHISYWLPDAELAFTGDTLFAMGCGRVFEGTLKDMWFSVDKLAKLPPETTFFCGHEYTEANGNFCLSIEPDNELLQQRVEEVKSLRAQGLPTVPSTILDELTTNSFLRANDADVKASLGMADAEDWEVFAEIRTRKDNA</sequence>
<dbReference type="InterPro" id="IPR036866">
    <property type="entry name" value="RibonucZ/Hydroxyglut_hydro"/>
</dbReference>
<evidence type="ECO:0000256" key="4">
    <source>
        <dbReference type="ARBA" id="ARBA00022723"/>
    </source>
</evidence>
<evidence type="ECO:0000256" key="7">
    <source>
        <dbReference type="HAMAP-Rule" id="MF_01374"/>
    </source>
</evidence>
<reference evidence="9 10" key="1">
    <citation type="submission" date="2016-10" db="EMBL/GenBank/DDBJ databases">
        <authorList>
            <person name="de Groot N.N."/>
        </authorList>
    </citation>
    <scope>NUCLEOTIDE SEQUENCE [LARGE SCALE GENOMIC DNA]</scope>
    <source>
        <strain evidence="9 10">CGMCC 1.9157</strain>
    </source>
</reference>
<dbReference type="HAMAP" id="MF_01374">
    <property type="entry name" value="Glyoxalase_2"/>
    <property type="match status" value="1"/>
</dbReference>
<dbReference type="InterPro" id="IPR035680">
    <property type="entry name" value="Clx_II_MBL"/>
</dbReference>
<dbReference type="Gene3D" id="3.60.15.10">
    <property type="entry name" value="Ribonuclease Z/Hydroxyacylglutathione hydrolase-like"/>
    <property type="match status" value="1"/>
</dbReference>
<evidence type="ECO:0000259" key="8">
    <source>
        <dbReference type="SMART" id="SM00849"/>
    </source>
</evidence>
<evidence type="ECO:0000313" key="9">
    <source>
        <dbReference type="EMBL" id="SFO61825.1"/>
    </source>
</evidence>
<dbReference type="PIRSF" id="PIRSF005457">
    <property type="entry name" value="Glx"/>
    <property type="match status" value="1"/>
</dbReference>
<gene>
    <name evidence="7" type="primary">gloB</name>
    <name evidence="9" type="ORF">SAMN04488056_10989</name>
</gene>
<comment type="cofactor">
    <cofactor evidence="7">
        <name>Zn(2+)</name>
        <dbReference type="ChEBI" id="CHEBI:29105"/>
    </cofactor>
    <text evidence="7">Binds 2 Zn(2+) ions per subunit.</text>
</comment>
<evidence type="ECO:0000256" key="6">
    <source>
        <dbReference type="ARBA" id="ARBA00022833"/>
    </source>
</evidence>
<dbReference type="PANTHER" id="PTHR43705:SF1">
    <property type="entry name" value="HYDROXYACYLGLUTATHIONE HYDROLASE GLOB"/>
    <property type="match status" value="1"/>
</dbReference>
<evidence type="ECO:0000256" key="2">
    <source>
        <dbReference type="ARBA" id="ARBA00004963"/>
    </source>
</evidence>
<feature type="domain" description="Metallo-beta-lactamase" evidence="8">
    <location>
        <begin position="16"/>
        <end position="174"/>
    </location>
</feature>
<dbReference type="InterPro" id="IPR050110">
    <property type="entry name" value="Glyoxalase_II_hydrolase"/>
</dbReference>
<dbReference type="Pfam" id="PF00753">
    <property type="entry name" value="Lactamase_B"/>
    <property type="match status" value="1"/>
</dbReference>